<organism evidence="3 4">
    <name type="scientific">Gemmatimonas groenlandica</name>
    <dbReference type="NCBI Taxonomy" id="2732249"/>
    <lineage>
        <taxon>Bacteria</taxon>
        <taxon>Pseudomonadati</taxon>
        <taxon>Gemmatimonadota</taxon>
        <taxon>Gemmatimonadia</taxon>
        <taxon>Gemmatimonadales</taxon>
        <taxon>Gemmatimonadaceae</taxon>
        <taxon>Gemmatimonas</taxon>
    </lineage>
</organism>
<dbReference type="Proteomes" id="UP000500938">
    <property type="component" value="Chromosome"/>
</dbReference>
<reference evidence="3 4" key="1">
    <citation type="submission" date="2020-05" db="EMBL/GenBank/DDBJ databases">
        <title>Complete genome sequence of Gemmatimonas greenlandica TET16.</title>
        <authorList>
            <person name="Zeng Y."/>
        </authorList>
    </citation>
    <scope>NUCLEOTIDE SEQUENCE [LARGE SCALE GENOMIC DNA]</scope>
    <source>
        <strain evidence="3 4">TET16</strain>
    </source>
</reference>
<keyword evidence="1" id="KW-0812">Transmembrane</keyword>
<sequence length="129" mass="13716">MTLLLNILWFIIGGGFIAGIAWVLLGLLLAITVVGIPFAVAAFRIAGFAAWPFGRTLVDARTVGDEPIVGTGLANLLWIVFAGIWLWISHVLAGIAYCVTIIGIPFGFAHFRLAAVSFAPLGKRAIDLP</sequence>
<evidence type="ECO:0000313" key="3">
    <source>
        <dbReference type="EMBL" id="QJR35823.1"/>
    </source>
</evidence>
<accession>A0A6M4IMD0</accession>
<dbReference type="Pfam" id="PF03733">
    <property type="entry name" value="YccF"/>
    <property type="match status" value="2"/>
</dbReference>
<feature type="transmembrane region" description="Helical" evidence="1">
    <location>
        <begin position="36"/>
        <end position="54"/>
    </location>
</feature>
<dbReference type="PANTHER" id="PTHR42903">
    <property type="entry name" value="INNER MEMBRANE PROTEIN YCCF"/>
    <property type="match status" value="1"/>
</dbReference>
<dbReference type="InterPro" id="IPR005185">
    <property type="entry name" value="YccF"/>
</dbReference>
<dbReference type="RefSeq" id="WP_171225253.1">
    <property type="nucleotide sequence ID" value="NZ_CP053085.1"/>
</dbReference>
<dbReference type="PANTHER" id="PTHR42903:SF1">
    <property type="entry name" value="INNER MEMBRANE PROTEIN YCCF"/>
    <property type="match status" value="1"/>
</dbReference>
<feature type="domain" description="Inner membrane component" evidence="2">
    <location>
        <begin position="4"/>
        <end position="55"/>
    </location>
</feature>
<gene>
    <name evidence="3" type="ORF">HKW67_10025</name>
</gene>
<name>A0A6M4IMD0_9BACT</name>
<protein>
    <submittedName>
        <fullName evidence="3">YccF domain-containing protein</fullName>
    </submittedName>
</protein>
<keyword evidence="1" id="KW-1133">Transmembrane helix</keyword>
<feature type="transmembrane region" description="Helical" evidence="1">
    <location>
        <begin position="94"/>
        <end position="115"/>
    </location>
</feature>
<evidence type="ECO:0000259" key="2">
    <source>
        <dbReference type="Pfam" id="PF03733"/>
    </source>
</evidence>
<feature type="transmembrane region" description="Helical" evidence="1">
    <location>
        <begin position="7"/>
        <end position="30"/>
    </location>
</feature>
<proteinExistence type="predicted"/>
<dbReference type="InterPro" id="IPR052937">
    <property type="entry name" value="Inner_membrane_protein"/>
</dbReference>
<feature type="domain" description="Inner membrane component" evidence="2">
    <location>
        <begin position="73"/>
        <end position="123"/>
    </location>
</feature>
<dbReference type="EMBL" id="CP053085">
    <property type="protein sequence ID" value="QJR35823.1"/>
    <property type="molecule type" value="Genomic_DNA"/>
</dbReference>
<feature type="transmembrane region" description="Helical" evidence="1">
    <location>
        <begin position="66"/>
        <end position="88"/>
    </location>
</feature>
<evidence type="ECO:0000256" key="1">
    <source>
        <dbReference type="SAM" id="Phobius"/>
    </source>
</evidence>
<dbReference type="InterPro" id="IPR031308">
    <property type="entry name" value="UCP028777"/>
</dbReference>
<dbReference type="AlphaFoldDB" id="A0A6M4IMD0"/>
<dbReference type="NCBIfam" id="NF008740">
    <property type="entry name" value="PRK11770.1-2"/>
    <property type="match status" value="1"/>
</dbReference>
<keyword evidence="1" id="KW-0472">Membrane</keyword>
<keyword evidence="4" id="KW-1185">Reference proteome</keyword>
<dbReference type="KEGG" id="ggr:HKW67_10025"/>
<dbReference type="PIRSF" id="PIRSF028777">
    <property type="entry name" value="UCP028777"/>
    <property type="match status" value="1"/>
</dbReference>
<evidence type="ECO:0000313" key="4">
    <source>
        <dbReference type="Proteomes" id="UP000500938"/>
    </source>
</evidence>
<dbReference type="GO" id="GO:0005886">
    <property type="term" value="C:plasma membrane"/>
    <property type="evidence" value="ECO:0007669"/>
    <property type="project" value="TreeGrafter"/>
</dbReference>